<dbReference type="PANTHER" id="PTHR38591">
    <property type="entry name" value="HYDROLASE"/>
    <property type="match status" value="1"/>
</dbReference>
<dbReference type="Gene3D" id="2.40.370.10">
    <property type="entry name" value="AttH-like domain"/>
    <property type="match status" value="2"/>
</dbReference>
<proteinExistence type="predicted"/>
<accession>A2SHG7</accession>
<reference evidence="3 4" key="1">
    <citation type="journal article" date="2007" name="J. Bacteriol.">
        <title>Whole-genome analysis of the methyl tert-butyl ether-degrading beta-proteobacterium Methylibium petroleiphilum PM1.</title>
        <authorList>
            <person name="Kane S.R."/>
            <person name="Chakicherla A.Y."/>
            <person name="Chain P.S.G."/>
            <person name="Schmidt R."/>
            <person name="Shin M.W."/>
            <person name="Legler T.C."/>
            <person name="Scow K.M."/>
            <person name="Larimer F.W."/>
            <person name="Lucas S.M."/>
            <person name="Richardson P.M."/>
            <person name="Hristova K.R."/>
        </authorList>
    </citation>
    <scope>NUCLEOTIDE SEQUENCE [LARGE SCALE GENOMIC DNA]</scope>
    <source>
        <strain evidence="4">ATCC BAA-1232 / LMG 22953 / PM1</strain>
    </source>
</reference>
<dbReference type="InterPro" id="IPR010791">
    <property type="entry name" value="AttH_dom"/>
</dbReference>
<dbReference type="InterPro" id="IPR006311">
    <property type="entry name" value="TAT_signal"/>
</dbReference>
<dbReference type="STRING" id="420662.Mpe_A2048"/>
<keyword evidence="1" id="KW-0732">Signal</keyword>
<dbReference type="Pfam" id="PF07143">
    <property type="entry name" value="CrtC"/>
    <property type="match status" value="1"/>
</dbReference>
<evidence type="ECO:0000313" key="4">
    <source>
        <dbReference type="Proteomes" id="UP000000366"/>
    </source>
</evidence>
<feature type="chain" id="PRO_5002645812" description="AttH domain-containing protein" evidence="1">
    <location>
        <begin position="31"/>
        <end position="374"/>
    </location>
</feature>
<dbReference type="PANTHER" id="PTHR38591:SF1">
    <property type="entry name" value="BLL1000 PROTEIN"/>
    <property type="match status" value="1"/>
</dbReference>
<dbReference type="SUPFAM" id="SSF159245">
    <property type="entry name" value="AttH-like"/>
    <property type="match status" value="1"/>
</dbReference>
<dbReference type="InterPro" id="IPR023374">
    <property type="entry name" value="AttH-like_dom_sf"/>
</dbReference>
<evidence type="ECO:0000313" key="3">
    <source>
        <dbReference type="EMBL" id="ABM95006.1"/>
    </source>
</evidence>
<dbReference type="Pfam" id="PF17186">
    <property type="entry name" value="Lipocalin_9"/>
    <property type="match status" value="1"/>
</dbReference>
<dbReference type="HOGENOM" id="CLU_040626_0_0_4"/>
<organism evidence="3 4">
    <name type="scientific">Methylibium petroleiphilum (strain ATCC BAA-1232 / LMG 22953 / PM1)</name>
    <dbReference type="NCBI Taxonomy" id="420662"/>
    <lineage>
        <taxon>Bacteria</taxon>
        <taxon>Pseudomonadati</taxon>
        <taxon>Pseudomonadota</taxon>
        <taxon>Betaproteobacteria</taxon>
        <taxon>Burkholderiales</taxon>
        <taxon>Sphaerotilaceae</taxon>
        <taxon>Methylibium</taxon>
    </lineage>
</organism>
<protein>
    <recommendedName>
        <fullName evidence="2">AttH domain-containing protein</fullName>
    </recommendedName>
</protein>
<gene>
    <name evidence="3" type="ordered locus">Mpe_A2048</name>
</gene>
<dbReference type="AlphaFoldDB" id="A2SHG7"/>
<sequence>MNDKPLPLSRRALLLACAPGFGLGVGTARAAPVVRAGTPIVLPRDFGSHPEYRTEWWYVTGWLEAAATPEPFGFQITFFRSRTDVAAADHPSRFAARQLLFAHAALTDPLAGRLRHDQRIARAGFDIAEAATTDTDVRLRGWQLVRDGKSSPSAHHYRAVVDAGTQGFSFDLRLDATQPVLLQGDAGYSRKGPAPEQASHYLSEPQLAVGGTLRVEGRALAVSGRAWLDHEWSEALMHPDAVGWDWVGMNLDDGSALTAFRLRRADGSALWAGGSFRPRDGAVRAFGPDEVRFTPLRRWRSPATQAEYAVAWQLDTPAGTHQVRARLDAQELDSRGSTGSVYWEGLSDLLDARSGTRIGRGYLEMTGYASPLKL</sequence>
<evidence type="ECO:0000259" key="2">
    <source>
        <dbReference type="Pfam" id="PF07143"/>
    </source>
</evidence>
<dbReference type="RefSeq" id="WP_011829643.1">
    <property type="nucleotide sequence ID" value="NC_008825.1"/>
</dbReference>
<keyword evidence="4" id="KW-1185">Reference proteome</keyword>
<name>A2SHG7_METPP</name>
<dbReference type="eggNOG" id="COG5621">
    <property type="taxonomic scope" value="Bacteria"/>
</dbReference>
<dbReference type="EMBL" id="CP000555">
    <property type="protein sequence ID" value="ABM95006.1"/>
    <property type="molecule type" value="Genomic_DNA"/>
</dbReference>
<dbReference type="Proteomes" id="UP000000366">
    <property type="component" value="Chromosome"/>
</dbReference>
<dbReference type="KEGG" id="mpt:Mpe_A2048"/>
<feature type="signal peptide" evidence="1">
    <location>
        <begin position="1"/>
        <end position="30"/>
    </location>
</feature>
<dbReference type="PROSITE" id="PS51318">
    <property type="entry name" value="TAT"/>
    <property type="match status" value="1"/>
</dbReference>
<evidence type="ECO:0000256" key="1">
    <source>
        <dbReference type="SAM" id="SignalP"/>
    </source>
</evidence>
<feature type="domain" description="AttH" evidence="2">
    <location>
        <begin position="54"/>
        <end position="234"/>
    </location>
</feature>